<protein>
    <recommendedName>
        <fullName evidence="2">inorganic diphosphatase</fullName>
        <ecNumber evidence="2">3.6.1.1</ecNumber>
    </recommendedName>
    <alternativeName>
        <fullName evidence="6">Pyrophosphate phospho-hydrolase</fullName>
    </alternativeName>
</protein>
<keyword evidence="3" id="KW-0479">Metal-binding</keyword>
<name>A0AAD7UFQ0_9STRA</name>
<dbReference type="EMBL" id="JAQMWT010000320">
    <property type="protein sequence ID" value="KAJ8604894.1"/>
    <property type="molecule type" value="Genomic_DNA"/>
</dbReference>
<dbReference type="GO" id="GO:0005737">
    <property type="term" value="C:cytoplasm"/>
    <property type="evidence" value="ECO:0007669"/>
    <property type="project" value="InterPro"/>
</dbReference>
<comment type="caution">
    <text evidence="10">The sequence shown here is derived from an EMBL/GenBank/DDBJ whole genome shotgun (WGS) entry which is preliminary data.</text>
</comment>
<feature type="region of interest" description="Disordered" evidence="8">
    <location>
        <begin position="368"/>
        <end position="420"/>
    </location>
</feature>
<dbReference type="Gene3D" id="3.90.1640.10">
    <property type="entry name" value="inorganic pyrophosphatase (n-terminal core)"/>
    <property type="match status" value="1"/>
</dbReference>
<keyword evidence="4" id="KW-0378">Hydrolase</keyword>
<gene>
    <name evidence="10" type="ORF">CTAYLR_004311</name>
</gene>
<evidence type="ECO:0000256" key="5">
    <source>
        <dbReference type="ARBA" id="ARBA00023211"/>
    </source>
</evidence>
<dbReference type="GO" id="GO:0004427">
    <property type="term" value="F:inorganic diphosphate phosphatase activity"/>
    <property type="evidence" value="ECO:0007669"/>
    <property type="project" value="UniProtKB-EC"/>
</dbReference>
<dbReference type="EC" id="3.6.1.1" evidence="2"/>
<dbReference type="GO" id="GO:0046872">
    <property type="term" value="F:metal ion binding"/>
    <property type="evidence" value="ECO:0007669"/>
    <property type="project" value="UniProtKB-KW"/>
</dbReference>
<evidence type="ECO:0000259" key="9">
    <source>
        <dbReference type="SMART" id="SM01131"/>
    </source>
</evidence>
<evidence type="ECO:0000256" key="8">
    <source>
        <dbReference type="SAM" id="MobiDB-lite"/>
    </source>
</evidence>
<comment type="cofactor">
    <cofactor evidence="1">
        <name>Mn(2+)</name>
        <dbReference type="ChEBI" id="CHEBI:29035"/>
    </cofactor>
</comment>
<accession>A0AAD7UFQ0</accession>
<dbReference type="AlphaFoldDB" id="A0AAD7UFQ0"/>
<dbReference type="InterPro" id="IPR038763">
    <property type="entry name" value="DHH_sf"/>
</dbReference>
<dbReference type="InterPro" id="IPR004097">
    <property type="entry name" value="DHHA2"/>
</dbReference>
<evidence type="ECO:0000256" key="3">
    <source>
        <dbReference type="ARBA" id="ARBA00022723"/>
    </source>
</evidence>
<keyword evidence="11" id="KW-1185">Reference proteome</keyword>
<organism evidence="10 11">
    <name type="scientific">Chrysophaeum taylorii</name>
    <dbReference type="NCBI Taxonomy" id="2483200"/>
    <lineage>
        <taxon>Eukaryota</taxon>
        <taxon>Sar</taxon>
        <taxon>Stramenopiles</taxon>
        <taxon>Ochrophyta</taxon>
        <taxon>Pelagophyceae</taxon>
        <taxon>Pelagomonadales</taxon>
        <taxon>Pelagomonadaceae</taxon>
        <taxon>Chrysophaeum</taxon>
    </lineage>
</organism>
<dbReference type="SMART" id="SM01131">
    <property type="entry name" value="DHHA2"/>
    <property type="match status" value="1"/>
</dbReference>
<dbReference type="PANTHER" id="PTHR12112">
    <property type="entry name" value="BNIP - RELATED"/>
    <property type="match status" value="1"/>
</dbReference>
<comment type="catalytic activity">
    <reaction evidence="7">
        <text>diphosphate + H2O = 2 phosphate + H(+)</text>
        <dbReference type="Rhea" id="RHEA:24576"/>
        <dbReference type="ChEBI" id="CHEBI:15377"/>
        <dbReference type="ChEBI" id="CHEBI:15378"/>
        <dbReference type="ChEBI" id="CHEBI:33019"/>
        <dbReference type="ChEBI" id="CHEBI:43474"/>
        <dbReference type="EC" id="3.6.1.1"/>
    </reaction>
</comment>
<dbReference type="SUPFAM" id="SSF64182">
    <property type="entry name" value="DHH phosphoesterases"/>
    <property type="match status" value="1"/>
</dbReference>
<sequence length="420" mass="45101">MKSPVLQRSSYAEKTPVEEAVKSEWDTANALLQKLDGSDVVEPLVARGAVFCGHLVADLDSIAAAIGAAELYGGTAARASEINSETEFALEYWGYDLEKIPLIDDTASKVVLVDFQQKTQLHPDISEEKIVGVIDHHALQSATIVTTKPIFVDIRPWGSVSTIVAHGFVAARKLIPKPIAGLLLCAILSDTLNLRSPTTTTWDRRLVSLLVQYASVDDVDNLCKMQFKAKSKNLAFLSPYSLVSGDLKRFNLPTNLACAFSVVETTDASAILDRARDLVPEMQALKHDLNLDLIFLAVVDISALQSYLLLAGPHETALANAAGFPESSSSSTTCCDDLALVCSPGEVSRKADFVPRLTRALVDGRWALPADGEDDTSGKEPPPPPTEIVLESDAACPGGKFVRRPSTQHSPRLSLAAAKG</sequence>
<keyword evidence="5" id="KW-0464">Manganese</keyword>
<proteinExistence type="predicted"/>
<evidence type="ECO:0000256" key="7">
    <source>
        <dbReference type="ARBA" id="ARBA00047820"/>
    </source>
</evidence>
<evidence type="ECO:0000256" key="4">
    <source>
        <dbReference type="ARBA" id="ARBA00022801"/>
    </source>
</evidence>
<feature type="domain" description="DHHA2" evidence="9">
    <location>
        <begin position="225"/>
        <end position="361"/>
    </location>
</feature>
<dbReference type="Pfam" id="PF02833">
    <property type="entry name" value="DHHA2"/>
    <property type="match status" value="1"/>
</dbReference>
<reference evidence="10" key="1">
    <citation type="submission" date="2023-01" db="EMBL/GenBank/DDBJ databases">
        <title>Metagenome sequencing of chrysophaentin producing Chrysophaeum taylorii.</title>
        <authorList>
            <person name="Davison J."/>
            <person name="Bewley C."/>
        </authorList>
    </citation>
    <scope>NUCLEOTIDE SEQUENCE</scope>
    <source>
        <strain evidence="10">NIES-1699</strain>
    </source>
</reference>
<evidence type="ECO:0000256" key="6">
    <source>
        <dbReference type="ARBA" id="ARBA00032535"/>
    </source>
</evidence>
<evidence type="ECO:0000313" key="11">
    <source>
        <dbReference type="Proteomes" id="UP001230188"/>
    </source>
</evidence>
<dbReference type="Proteomes" id="UP001230188">
    <property type="component" value="Unassembled WGS sequence"/>
</dbReference>
<dbReference type="PANTHER" id="PTHR12112:SF22">
    <property type="entry name" value="MANGANESE-DEPENDENT INORGANIC PYROPHOSPHATASE-RELATED"/>
    <property type="match status" value="1"/>
</dbReference>
<dbReference type="Gene3D" id="3.10.310.20">
    <property type="entry name" value="DHHA2 domain"/>
    <property type="match status" value="1"/>
</dbReference>
<dbReference type="InterPro" id="IPR001667">
    <property type="entry name" value="DDH_dom"/>
</dbReference>
<dbReference type="InterPro" id="IPR038222">
    <property type="entry name" value="DHHA2_dom_sf"/>
</dbReference>
<evidence type="ECO:0000313" key="10">
    <source>
        <dbReference type="EMBL" id="KAJ8604894.1"/>
    </source>
</evidence>
<evidence type="ECO:0000256" key="1">
    <source>
        <dbReference type="ARBA" id="ARBA00001936"/>
    </source>
</evidence>
<dbReference type="Pfam" id="PF01368">
    <property type="entry name" value="DHH"/>
    <property type="match status" value="1"/>
</dbReference>
<evidence type="ECO:0000256" key="2">
    <source>
        <dbReference type="ARBA" id="ARBA00012146"/>
    </source>
</evidence>